<sequence>MHHPTSLSMLRTIYPHRHFSTARHLRKAVSANHKLPQAPKSRTTGNLPLAPLVAIFALGSASFYYIVKSREGQGRPGGHKPIPDHVPASKTEWPRNTASDQTLSRR</sequence>
<dbReference type="EMBL" id="NAJO01000014">
    <property type="protein sequence ID" value="OQO07356.1"/>
    <property type="molecule type" value="Genomic_DNA"/>
</dbReference>
<evidence type="ECO:0000256" key="1">
    <source>
        <dbReference type="SAM" id="MobiDB-lite"/>
    </source>
</evidence>
<feature type="region of interest" description="Disordered" evidence="1">
    <location>
        <begin position="72"/>
        <end position="106"/>
    </location>
</feature>
<evidence type="ECO:0000256" key="2">
    <source>
        <dbReference type="SAM" id="Phobius"/>
    </source>
</evidence>
<gene>
    <name evidence="3" type="ORF">B0A48_07053</name>
</gene>
<feature type="compositionally biased region" description="Polar residues" evidence="1">
    <location>
        <begin position="94"/>
        <end position="106"/>
    </location>
</feature>
<keyword evidence="2" id="KW-1133">Transmembrane helix</keyword>
<keyword evidence="4" id="KW-1185">Reference proteome</keyword>
<feature type="transmembrane region" description="Helical" evidence="2">
    <location>
        <begin position="49"/>
        <end position="67"/>
    </location>
</feature>
<comment type="caution">
    <text evidence="3">The sequence shown here is derived from an EMBL/GenBank/DDBJ whole genome shotgun (WGS) entry which is preliminary data.</text>
</comment>
<protein>
    <submittedName>
        <fullName evidence="3">Uncharacterized protein</fullName>
    </submittedName>
</protein>
<dbReference type="InParanoid" id="A0A1V8T7G9"/>
<reference evidence="4" key="1">
    <citation type="submission" date="2017-03" db="EMBL/GenBank/DDBJ databases">
        <title>Genomes of endolithic fungi from Antarctica.</title>
        <authorList>
            <person name="Coleine C."/>
            <person name="Masonjones S."/>
            <person name="Stajich J.E."/>
        </authorList>
    </citation>
    <scope>NUCLEOTIDE SEQUENCE [LARGE SCALE GENOMIC DNA]</scope>
    <source>
        <strain evidence="4">CCFEE 5527</strain>
    </source>
</reference>
<dbReference type="Proteomes" id="UP000192596">
    <property type="component" value="Unassembled WGS sequence"/>
</dbReference>
<name>A0A1V8T7G9_9PEZI</name>
<evidence type="ECO:0000313" key="4">
    <source>
        <dbReference type="Proteomes" id="UP000192596"/>
    </source>
</evidence>
<organism evidence="3 4">
    <name type="scientific">Cryoendolithus antarcticus</name>
    <dbReference type="NCBI Taxonomy" id="1507870"/>
    <lineage>
        <taxon>Eukaryota</taxon>
        <taxon>Fungi</taxon>
        <taxon>Dikarya</taxon>
        <taxon>Ascomycota</taxon>
        <taxon>Pezizomycotina</taxon>
        <taxon>Dothideomycetes</taxon>
        <taxon>Dothideomycetidae</taxon>
        <taxon>Cladosporiales</taxon>
        <taxon>Cladosporiaceae</taxon>
        <taxon>Cryoendolithus</taxon>
    </lineage>
</organism>
<keyword evidence="2" id="KW-0472">Membrane</keyword>
<accession>A0A1V8T7G9</accession>
<keyword evidence="2" id="KW-0812">Transmembrane</keyword>
<dbReference type="AlphaFoldDB" id="A0A1V8T7G9"/>
<dbReference type="OrthoDB" id="3825042at2759"/>
<evidence type="ECO:0000313" key="3">
    <source>
        <dbReference type="EMBL" id="OQO07356.1"/>
    </source>
</evidence>
<proteinExistence type="predicted"/>